<dbReference type="PATRIC" id="fig|45073.5.peg.2081"/>
<comment type="caution">
    <text evidence="4">The sequence shown here is derived from an EMBL/GenBank/DDBJ whole genome shotgun (WGS) entry which is preliminary data.</text>
</comment>
<feature type="region of interest" description="Disordered" evidence="2">
    <location>
        <begin position="1"/>
        <end position="34"/>
    </location>
</feature>
<evidence type="ECO:0000256" key="1">
    <source>
        <dbReference type="SAM" id="Coils"/>
    </source>
</evidence>
<feature type="coiled-coil region" evidence="1">
    <location>
        <begin position="44"/>
        <end position="75"/>
    </location>
</feature>
<evidence type="ECO:0000256" key="2">
    <source>
        <dbReference type="SAM" id="MobiDB-lite"/>
    </source>
</evidence>
<feature type="transmembrane region" description="Helical" evidence="3">
    <location>
        <begin position="78"/>
        <end position="95"/>
    </location>
</feature>
<keyword evidence="3" id="KW-0812">Transmembrane</keyword>
<accession>A0A0W0XWZ7</accession>
<dbReference type="AlphaFoldDB" id="A0A0W0XWZ7"/>
<keyword evidence="5" id="KW-1185">Reference proteome</keyword>
<protein>
    <recommendedName>
        <fullName evidence="6">DUF883 domain-containing protein</fullName>
    </recommendedName>
</protein>
<proteinExistence type="predicted"/>
<dbReference type="Proteomes" id="UP000054618">
    <property type="component" value="Unassembled WGS sequence"/>
</dbReference>
<evidence type="ECO:0000313" key="4">
    <source>
        <dbReference type="EMBL" id="KTD49141.1"/>
    </source>
</evidence>
<feature type="compositionally biased region" description="Polar residues" evidence="2">
    <location>
        <begin position="1"/>
        <end position="27"/>
    </location>
</feature>
<evidence type="ECO:0000256" key="3">
    <source>
        <dbReference type="SAM" id="Phobius"/>
    </source>
</evidence>
<dbReference type="EMBL" id="LNYS01000011">
    <property type="protein sequence ID" value="KTD49141.1"/>
    <property type="molecule type" value="Genomic_DNA"/>
</dbReference>
<sequence length="98" mass="10646">MDNSNLNQPRSNGPQMSNQSGFKSQSHVGEAASQLLEEGKKLANELYQENIAQKVNEAQETVKQYSDELTEKVKTNPLSALLIAGGIGFVLAKVLSIK</sequence>
<name>A0A0W0XWZ7_9GAMM</name>
<evidence type="ECO:0008006" key="6">
    <source>
        <dbReference type="Google" id="ProtNLM"/>
    </source>
</evidence>
<keyword evidence="1" id="KW-0175">Coiled coil</keyword>
<evidence type="ECO:0000313" key="5">
    <source>
        <dbReference type="Proteomes" id="UP000054618"/>
    </source>
</evidence>
<organism evidence="4 5">
    <name type="scientific">Legionella quinlivanii</name>
    <dbReference type="NCBI Taxonomy" id="45073"/>
    <lineage>
        <taxon>Bacteria</taxon>
        <taxon>Pseudomonadati</taxon>
        <taxon>Pseudomonadota</taxon>
        <taxon>Gammaproteobacteria</taxon>
        <taxon>Legionellales</taxon>
        <taxon>Legionellaceae</taxon>
        <taxon>Legionella</taxon>
    </lineage>
</organism>
<keyword evidence="3" id="KW-1133">Transmembrane helix</keyword>
<gene>
    <name evidence="4" type="ORF">Lqui_1973</name>
</gene>
<dbReference type="STRING" id="45073.Lqui_1973"/>
<dbReference type="RefSeq" id="WP_234999883.1">
    <property type="nucleotide sequence ID" value="NZ_CAAAIK010000028.1"/>
</dbReference>
<keyword evidence="3" id="KW-0472">Membrane</keyword>
<reference evidence="4 5" key="1">
    <citation type="submission" date="2015-11" db="EMBL/GenBank/DDBJ databases">
        <title>Genomic analysis of 38 Legionella species identifies large and diverse effector repertoires.</title>
        <authorList>
            <person name="Burstein D."/>
            <person name="Amaro F."/>
            <person name="Zusman T."/>
            <person name="Lifshitz Z."/>
            <person name="Cohen O."/>
            <person name="Gilbert J.A."/>
            <person name="Pupko T."/>
            <person name="Shuman H.A."/>
            <person name="Segal G."/>
        </authorList>
    </citation>
    <scope>NUCLEOTIDE SEQUENCE [LARGE SCALE GENOMIC DNA]</scope>
    <source>
        <strain evidence="4 5">CDC#1442-AUS-E</strain>
    </source>
</reference>